<keyword evidence="2" id="KW-1185">Reference proteome</keyword>
<evidence type="ECO:0000313" key="1">
    <source>
        <dbReference type="EMBL" id="MBA0796076.1"/>
    </source>
</evidence>
<dbReference type="EMBL" id="JABFAD010000004">
    <property type="protein sequence ID" value="MBA0796076.1"/>
    <property type="molecule type" value="Genomic_DNA"/>
</dbReference>
<organism evidence="1 2">
    <name type="scientific">Gossypium harknessii</name>
    <dbReference type="NCBI Taxonomy" id="34285"/>
    <lineage>
        <taxon>Eukaryota</taxon>
        <taxon>Viridiplantae</taxon>
        <taxon>Streptophyta</taxon>
        <taxon>Embryophyta</taxon>
        <taxon>Tracheophyta</taxon>
        <taxon>Spermatophyta</taxon>
        <taxon>Magnoliopsida</taxon>
        <taxon>eudicotyledons</taxon>
        <taxon>Gunneridae</taxon>
        <taxon>Pentapetalae</taxon>
        <taxon>rosids</taxon>
        <taxon>malvids</taxon>
        <taxon>Malvales</taxon>
        <taxon>Malvaceae</taxon>
        <taxon>Malvoideae</taxon>
        <taxon>Gossypium</taxon>
    </lineage>
</organism>
<protein>
    <submittedName>
        <fullName evidence="1">Uncharacterized protein</fullName>
    </submittedName>
</protein>
<name>A0A7J9GET4_9ROSI</name>
<sequence>MMTILVQIGLKKVVNGKKTENLDQIE</sequence>
<comment type="caution">
    <text evidence="1">The sequence shown here is derived from an EMBL/GenBank/DDBJ whole genome shotgun (WGS) entry which is preliminary data.</text>
</comment>
<gene>
    <name evidence="1" type="ORF">Gohar_006874</name>
</gene>
<reference evidence="1 2" key="1">
    <citation type="journal article" date="2019" name="Genome Biol. Evol.">
        <title>Insights into the evolution of the New World diploid cottons (Gossypium, subgenus Houzingenia) based on genome sequencing.</title>
        <authorList>
            <person name="Grover C.E."/>
            <person name="Arick M.A. 2nd"/>
            <person name="Thrash A."/>
            <person name="Conover J.L."/>
            <person name="Sanders W.S."/>
            <person name="Peterson D.G."/>
            <person name="Frelichowski J.E."/>
            <person name="Scheffler J.A."/>
            <person name="Scheffler B.E."/>
            <person name="Wendel J.F."/>
        </authorList>
    </citation>
    <scope>NUCLEOTIDE SEQUENCE [LARGE SCALE GENOMIC DNA]</scope>
    <source>
        <strain evidence="1">0</strain>
        <tissue evidence="1">Leaf</tissue>
    </source>
</reference>
<dbReference type="Proteomes" id="UP000593560">
    <property type="component" value="Unassembled WGS sequence"/>
</dbReference>
<proteinExistence type="predicted"/>
<evidence type="ECO:0000313" key="2">
    <source>
        <dbReference type="Proteomes" id="UP000593560"/>
    </source>
</evidence>
<dbReference type="AlphaFoldDB" id="A0A7J9GET4"/>
<accession>A0A7J9GET4</accession>